<evidence type="ECO:0000259" key="1">
    <source>
        <dbReference type="Pfam" id="PF01458"/>
    </source>
</evidence>
<dbReference type="PANTHER" id="PTHR43575:SF1">
    <property type="entry name" value="PROTEIN ABCI7, CHLOROPLASTIC"/>
    <property type="match status" value="1"/>
</dbReference>
<protein>
    <submittedName>
        <fullName evidence="2">SufBD protein</fullName>
    </submittedName>
</protein>
<dbReference type="InterPro" id="IPR055346">
    <property type="entry name" value="Fe-S_cluster_assembly_SufBD"/>
</dbReference>
<dbReference type="EMBL" id="ACQT01000058">
    <property type="protein sequence ID" value="EER60390.1"/>
    <property type="molecule type" value="Genomic_DNA"/>
</dbReference>
<reference evidence="2 3" key="1">
    <citation type="submission" date="2009-05" db="EMBL/GenBank/DDBJ databases">
        <title>The draft genome of Acidovorax delafieldii 2AN.</title>
        <authorList>
            <consortium name="US DOE Joint Genome Institute (JGI-PGF)"/>
            <person name="Lucas S."/>
            <person name="Copeland A."/>
            <person name="Lapidus A."/>
            <person name="Glavina del Rio T."/>
            <person name="Tice H."/>
            <person name="Bruce D."/>
            <person name="Goodwin L."/>
            <person name="Pitluck S."/>
            <person name="Larimer F."/>
            <person name="Land M.L."/>
            <person name="Hauser L."/>
            <person name="Shelobolina E.S."/>
            <person name="Picardal F."/>
            <person name="Roden E."/>
            <person name="Emerson D."/>
        </authorList>
    </citation>
    <scope>NUCLEOTIDE SEQUENCE [LARGE SCALE GENOMIC DNA]</scope>
    <source>
        <strain evidence="2 3">2AN</strain>
    </source>
</reference>
<dbReference type="OrthoDB" id="9768262at2"/>
<dbReference type="Proteomes" id="UP000003856">
    <property type="component" value="Unassembled WGS sequence"/>
</dbReference>
<dbReference type="AlphaFoldDB" id="C5T559"/>
<dbReference type="InterPro" id="IPR000825">
    <property type="entry name" value="SUF_FeS_clus_asmbl_SufBD_core"/>
</dbReference>
<evidence type="ECO:0000313" key="2">
    <source>
        <dbReference type="EMBL" id="EER60390.1"/>
    </source>
</evidence>
<accession>C5T559</accession>
<dbReference type="Pfam" id="PF01458">
    <property type="entry name" value="SUFBD_core"/>
    <property type="match status" value="1"/>
</dbReference>
<evidence type="ECO:0000313" key="3">
    <source>
        <dbReference type="Proteomes" id="UP000003856"/>
    </source>
</evidence>
<sequence>MDTARADALAARDRLSVRGWISARNETFRHLPPPGADLWLGEAAESTAVGCDAPPLAGAGWTLHPFGDTPQSGVHARWLDASDPAQRTELFAGLPLPGEGDAAPFAWAHRALCRQGLRLQVGSASGADAGRTVWLHLRHQPRASVEAPLLVVEVQEGVRCVLLETHEREPAQCGRRLAQNLHIHLQIRQGATLQHLRVATPDAGDQIAHIVQARVDQGGHYAQALVASGSPYHLQRTVLELQGSHAHARTAGVLLARGAALEQQVHTTHHAAHTHSAVEALVLASGHAHTVVNAHTVIAPGADEAAVRQRLSGIPIEGRPRLVLRPHLEIHHDNVQAAHGATWGALPEDALFYARQRGLDESSARALIIEGMATALLERCFDDPDLLATLTQDGLLARAIARHLAPSEESRHG</sequence>
<dbReference type="InterPro" id="IPR037284">
    <property type="entry name" value="SUF_FeS_clus_asmbl_SufBD_sf"/>
</dbReference>
<dbReference type="PANTHER" id="PTHR43575">
    <property type="entry name" value="PROTEIN ABCI7, CHLOROPLASTIC"/>
    <property type="match status" value="1"/>
</dbReference>
<comment type="caution">
    <text evidence="2">The sequence shown here is derived from an EMBL/GenBank/DDBJ whole genome shotgun (WGS) entry which is preliminary data.</text>
</comment>
<dbReference type="GO" id="GO:0016226">
    <property type="term" value="P:iron-sulfur cluster assembly"/>
    <property type="evidence" value="ECO:0007669"/>
    <property type="project" value="InterPro"/>
</dbReference>
<dbReference type="SUPFAM" id="SSF101960">
    <property type="entry name" value="Stabilizer of iron transporter SufD"/>
    <property type="match status" value="1"/>
</dbReference>
<name>C5T559_ACIDE</name>
<feature type="domain" description="SUF system FeS cluster assembly SufBD core" evidence="1">
    <location>
        <begin position="145"/>
        <end position="371"/>
    </location>
</feature>
<gene>
    <name evidence="2" type="ORF">AcdelDRAFT_2039</name>
</gene>
<proteinExistence type="predicted"/>
<organism evidence="2 3">
    <name type="scientific">Acidovorax delafieldii 2AN</name>
    <dbReference type="NCBI Taxonomy" id="573060"/>
    <lineage>
        <taxon>Bacteria</taxon>
        <taxon>Pseudomonadati</taxon>
        <taxon>Pseudomonadota</taxon>
        <taxon>Betaproteobacteria</taxon>
        <taxon>Burkholderiales</taxon>
        <taxon>Comamonadaceae</taxon>
        <taxon>Acidovorax</taxon>
    </lineage>
</organism>
<keyword evidence="3" id="KW-1185">Reference proteome</keyword>
<dbReference type="PATRIC" id="fig|573060.9.peg.3083"/>
<dbReference type="RefSeq" id="WP_005796152.1">
    <property type="nucleotide sequence ID" value="NZ_ACQT01000058.1"/>
</dbReference>